<accession>X1BCX6</accession>
<protein>
    <recommendedName>
        <fullName evidence="2">FAD-binding FR-type domain-containing protein</fullName>
    </recommendedName>
</protein>
<dbReference type="SUPFAM" id="SSF63380">
    <property type="entry name" value="Riboflavin synthase domain-like"/>
    <property type="match status" value="1"/>
</dbReference>
<comment type="caution">
    <text evidence="1">The sequence shown here is derived from an EMBL/GenBank/DDBJ whole genome shotgun (WGS) entry which is preliminary data.</text>
</comment>
<evidence type="ECO:0008006" key="2">
    <source>
        <dbReference type="Google" id="ProtNLM"/>
    </source>
</evidence>
<dbReference type="Gene3D" id="2.40.30.10">
    <property type="entry name" value="Translation factors"/>
    <property type="match status" value="1"/>
</dbReference>
<proteinExistence type="predicted"/>
<dbReference type="EMBL" id="BART01001490">
    <property type="protein sequence ID" value="GAG69846.1"/>
    <property type="molecule type" value="Genomic_DNA"/>
</dbReference>
<gene>
    <name evidence="1" type="ORF">S01H4_05219</name>
</gene>
<organism evidence="1">
    <name type="scientific">marine sediment metagenome</name>
    <dbReference type="NCBI Taxonomy" id="412755"/>
    <lineage>
        <taxon>unclassified sequences</taxon>
        <taxon>metagenomes</taxon>
        <taxon>ecological metagenomes</taxon>
    </lineage>
</organism>
<reference evidence="1" key="1">
    <citation type="journal article" date="2014" name="Front. Microbiol.">
        <title>High frequency of phylogenetically diverse reductive dehalogenase-homologous genes in deep subseafloor sedimentary metagenomes.</title>
        <authorList>
            <person name="Kawai M."/>
            <person name="Futagami T."/>
            <person name="Toyoda A."/>
            <person name="Takaki Y."/>
            <person name="Nishi S."/>
            <person name="Hori S."/>
            <person name="Arai W."/>
            <person name="Tsubouchi T."/>
            <person name="Morono Y."/>
            <person name="Uchiyama I."/>
            <person name="Ito T."/>
            <person name="Fujiyama A."/>
            <person name="Inagaki F."/>
            <person name="Takami H."/>
        </authorList>
    </citation>
    <scope>NUCLEOTIDE SEQUENCE</scope>
    <source>
        <strain evidence="1">Expedition CK06-06</strain>
    </source>
</reference>
<name>X1BCX6_9ZZZZ</name>
<dbReference type="InterPro" id="IPR017938">
    <property type="entry name" value="Riboflavin_synthase-like_b-brl"/>
</dbReference>
<dbReference type="AlphaFoldDB" id="X1BCX6"/>
<sequence>MTIYKPEIAKINRIKKLTKTESLLDIELLSGKSLGHQPGQFVEVSVFGVGEAPISISSAPS</sequence>
<evidence type="ECO:0000313" key="1">
    <source>
        <dbReference type="EMBL" id="GAG69846.1"/>
    </source>
</evidence>